<dbReference type="InterPro" id="IPR008984">
    <property type="entry name" value="SMAD_FHA_dom_sf"/>
</dbReference>
<evidence type="ECO:0000259" key="2">
    <source>
        <dbReference type="PROSITE" id="PS50006"/>
    </source>
</evidence>
<dbReference type="AlphaFoldDB" id="A0A7J6EIP0"/>
<dbReference type="GO" id="GO:0031011">
    <property type="term" value="C:Ino80 complex"/>
    <property type="evidence" value="ECO:0007669"/>
    <property type="project" value="InterPro"/>
</dbReference>
<comment type="caution">
    <text evidence="3">The sequence shown here is derived from an EMBL/GenBank/DDBJ whole genome shotgun (WGS) entry which is preliminary data.</text>
</comment>
<organism evidence="3 5">
    <name type="scientific">Cannabis sativa</name>
    <name type="common">Hemp</name>
    <name type="synonym">Marijuana</name>
    <dbReference type="NCBI Taxonomy" id="3483"/>
    <lineage>
        <taxon>Eukaryota</taxon>
        <taxon>Viridiplantae</taxon>
        <taxon>Streptophyta</taxon>
        <taxon>Embryophyta</taxon>
        <taxon>Tracheophyta</taxon>
        <taxon>Spermatophyta</taxon>
        <taxon>Magnoliopsida</taxon>
        <taxon>eudicotyledons</taxon>
        <taxon>Gunneridae</taxon>
        <taxon>Pentapetalae</taxon>
        <taxon>rosids</taxon>
        <taxon>fabids</taxon>
        <taxon>Rosales</taxon>
        <taxon>Cannabaceae</taxon>
        <taxon>Cannabis</taxon>
    </lineage>
</organism>
<evidence type="ECO:0000313" key="5">
    <source>
        <dbReference type="Proteomes" id="UP000525078"/>
    </source>
</evidence>
<dbReference type="InterPro" id="IPR000253">
    <property type="entry name" value="FHA_dom"/>
</dbReference>
<dbReference type="Pfam" id="PF13325">
    <property type="entry name" value="MCRS_N"/>
    <property type="match status" value="1"/>
</dbReference>
<evidence type="ECO:0000256" key="1">
    <source>
        <dbReference type="SAM" id="MobiDB-lite"/>
    </source>
</evidence>
<feature type="compositionally biased region" description="Polar residues" evidence="1">
    <location>
        <begin position="606"/>
        <end position="630"/>
    </location>
</feature>
<dbReference type="GO" id="GO:0045944">
    <property type="term" value="P:positive regulation of transcription by RNA polymerase II"/>
    <property type="evidence" value="ECO:0007669"/>
    <property type="project" value="TreeGrafter"/>
</dbReference>
<dbReference type="PANTHER" id="PTHR13233:SF0">
    <property type="entry name" value="MICROSPHERULE PROTEIN 1"/>
    <property type="match status" value="1"/>
</dbReference>
<dbReference type="GO" id="GO:0044545">
    <property type="term" value="C:NSL complex"/>
    <property type="evidence" value="ECO:0007669"/>
    <property type="project" value="TreeGrafter"/>
</dbReference>
<feature type="domain" description="FHA" evidence="2">
    <location>
        <begin position="872"/>
        <end position="929"/>
    </location>
</feature>
<dbReference type="InterPro" id="IPR037912">
    <property type="entry name" value="MCRS1"/>
</dbReference>
<evidence type="ECO:0000313" key="3">
    <source>
        <dbReference type="EMBL" id="KAF4358307.1"/>
    </source>
</evidence>
<keyword evidence="6" id="KW-1185">Reference proteome</keyword>
<protein>
    <recommendedName>
        <fullName evidence="2">FHA domain-containing protein</fullName>
    </recommendedName>
</protein>
<dbReference type="GO" id="GO:0071339">
    <property type="term" value="C:MLL1 complex"/>
    <property type="evidence" value="ECO:0007669"/>
    <property type="project" value="InterPro"/>
</dbReference>
<name>A0A7J6EIP0_CANSA</name>
<dbReference type="SMART" id="SM00240">
    <property type="entry name" value="FHA"/>
    <property type="match status" value="1"/>
</dbReference>
<dbReference type="Pfam" id="PF00498">
    <property type="entry name" value="FHA"/>
    <property type="match status" value="1"/>
</dbReference>
<dbReference type="Proteomes" id="UP000525078">
    <property type="component" value="Unassembled WGS sequence"/>
</dbReference>
<evidence type="ECO:0000313" key="4">
    <source>
        <dbReference type="EMBL" id="KAF4364157.1"/>
    </source>
</evidence>
<gene>
    <name evidence="3" type="ORF">F8388_014577</name>
    <name evidence="4" type="ORF">G4B88_029134</name>
</gene>
<proteinExistence type="predicted"/>
<dbReference type="PANTHER" id="PTHR13233">
    <property type="entry name" value="MICROSPHERULE PROTEIN 1"/>
    <property type="match status" value="1"/>
</dbReference>
<dbReference type="EMBL" id="JAATIQ010000285">
    <property type="protein sequence ID" value="KAF4364157.1"/>
    <property type="molecule type" value="Genomic_DNA"/>
</dbReference>
<dbReference type="EMBL" id="JAATIP010000227">
    <property type="protein sequence ID" value="KAF4358307.1"/>
    <property type="molecule type" value="Genomic_DNA"/>
</dbReference>
<dbReference type="InterPro" id="IPR025999">
    <property type="entry name" value="MCRS_N"/>
</dbReference>
<dbReference type="Proteomes" id="UP000583929">
    <property type="component" value="Unassembled WGS sequence"/>
</dbReference>
<sequence length="976" mass="107656">MGALAPISSWIPEDDLLLKNAVQAGASLESLAKGAVQFSRKFTVRELQDRWFTLLYDPIISAEASAQMNEFERSASVLPSKLNRFGNLKDNNCAIGKRKLDSVRSCYYALRKRICNEPFNSMDLSFFVGPTDSTYAGNGDEALSANCVLQDAASNPFGLEVSEMVTCAFPNDLMDADGGTFHTLHTSLENPTEETFSVDQNNTLEEIPQVLGENRPSISGLEEMEDPTDLAASFFEGVEIQAKTSPAFNQDDADQLNMFAEFDVNKVFSSPVSGSVTPFNNMEFLSPLPGTPIWKTVSTPALSVDNCLGDRDLCSGDSFHLPDDYGSRSTRTSDFDVHSEVKVKMETAPALSVDNCLGDRDLCSGYSFHLPDDYGSRSTRTSDFDVHSEVKVKMETAPALSVDNCLGDRDLCSGDSFHLPDDYGSRSTRTSDFDVHSEVKVKMETAYGNFQVHNGTDNYLAELSNSLLNFNDEELLCMTSDGRDMIDRSYYDGLSSLLLSSPNDVGQDQTTNITELETSIAPDMCTANESAPYHGELHDDTECREGDEQISFSSPSQMQSSILASNLQFPELKDGVICCVLNTEDPEVPCNDDVFISNQPTVMSSTAEAKLQETSGPLSSSIKDCSSNQRTSDRGPSLMHKERKTPRESHVMGSHVLQEMGLNPSAGSFGVMFAASKSDSASMASKVASIGLNSANSSTRTLQETLKEEIRELPMAKHLNSTDISIEKPDFGSASFRSYPHGNAIAIEEEHDGFRDQESIQAELTRMNSTVFKPHLDNATAEHDAMFNYSEDDIPCYSDVEAMVLDMDLDPDEQDLHSSEEVSRYQHEETKRAIIRLEQSAHSYMQRAIASHGALAILYGQHSKHYIKKPEVLLGRATFESPVDIDLGREGNSNKISRRQAIIKMDKSGSFYLKNLSSRFSISVNSKEVGPKQSLNLNSNCLIEIRGMSFIFEMNPARVKMYLDSIKTTQIQEGQL</sequence>
<reference evidence="5 6" key="1">
    <citation type="journal article" date="2020" name="bioRxiv">
        <title>Sequence and annotation of 42 cannabis genomes reveals extensive copy number variation in cannabinoid synthesis and pathogen resistance genes.</title>
        <authorList>
            <person name="Mckernan K.J."/>
            <person name="Helbert Y."/>
            <person name="Kane L.T."/>
            <person name="Ebling H."/>
            <person name="Zhang L."/>
            <person name="Liu B."/>
            <person name="Eaton Z."/>
            <person name="Mclaughlin S."/>
            <person name="Kingan S."/>
            <person name="Baybayan P."/>
            <person name="Concepcion G."/>
            <person name="Jordan M."/>
            <person name="Riva A."/>
            <person name="Barbazuk W."/>
            <person name="Harkins T."/>
        </authorList>
    </citation>
    <scope>NUCLEOTIDE SEQUENCE [LARGE SCALE GENOMIC DNA]</scope>
    <source>
        <strain evidence="5 6">cv. Jamaican Lion 4</strain>
        <strain evidence="4">Father</strain>
        <strain evidence="3">Mother</strain>
        <tissue evidence="3">Leaf</tissue>
    </source>
</reference>
<feature type="region of interest" description="Disordered" evidence="1">
    <location>
        <begin position="606"/>
        <end position="650"/>
    </location>
</feature>
<evidence type="ECO:0000313" key="6">
    <source>
        <dbReference type="Proteomes" id="UP000583929"/>
    </source>
</evidence>
<dbReference type="PROSITE" id="PS50006">
    <property type="entry name" value="FHA_DOMAIN"/>
    <property type="match status" value="1"/>
</dbReference>
<dbReference type="Gene3D" id="2.60.200.20">
    <property type="match status" value="1"/>
</dbReference>
<dbReference type="GO" id="GO:0002151">
    <property type="term" value="F:G-quadruplex RNA binding"/>
    <property type="evidence" value="ECO:0007669"/>
    <property type="project" value="InterPro"/>
</dbReference>
<dbReference type="SUPFAM" id="SSF49879">
    <property type="entry name" value="SMAD/FHA domain"/>
    <property type="match status" value="1"/>
</dbReference>
<accession>A0A7J6EIP0</accession>
<dbReference type="CDD" id="cd22687">
    <property type="entry name" value="FHA_MCRS1"/>
    <property type="match status" value="1"/>
</dbReference>